<protein>
    <submittedName>
        <fullName evidence="3">Condensation domain-containing protein</fullName>
    </submittedName>
</protein>
<reference evidence="3 4" key="1">
    <citation type="submission" date="2023-03" db="EMBL/GenBank/DDBJ databases">
        <title>Isolation and description of six Streptomyces strains from soil environments, able to metabolize different microbial glucans.</title>
        <authorList>
            <person name="Widen T."/>
            <person name="Larsbrink J."/>
        </authorList>
    </citation>
    <scope>NUCLEOTIDE SEQUENCE [LARGE SCALE GENOMIC DNA]</scope>
    <source>
        <strain evidence="3 4">Mut1</strain>
    </source>
</reference>
<accession>A0ABY9HCP4</accession>
<sequence>MTAAAGDTLVPDPAVAVPFAGGRTGDAPLTWGQRAIWHAIGRTAPNDHYFNIGRVLPLADRGAVVDLHRLTGALAALVVRHEALRTRIASGDGGEPRQRLYSQGLLEVRVHDVPEPAEAPGAADALLSSLVARRFDYADEWPVRFGAVRHEGRITHVVLALCHLAADGHAAEVLVRDLRLLARRGSAGPARAGNPLDLAHHQASPAGRRSGRAALAHWERGLRAAPPTMFPTPVAEPRTPRFWTGRLVSAALPRAVDALAAAHRVSGSTVLLTASAALVAAGQGHPVAAVMPIAGNRAAEGHRTLVTTLSQDALFVLRMDEVAGPGAGFTDLLAGAWPAALAGYRAAAYDPADWDALLERAAVERGTEVHPYCCFNDMRLVERPAAPGRAPLPDELAALRRRSVLDFPATQDRVACRYCLHVSGDDSALTVTLTADTAFLPPDTIHAHLRAIEEVVVTASAGEPPLLAELPGLLAAEGAVR</sequence>
<evidence type="ECO:0000259" key="2">
    <source>
        <dbReference type="Pfam" id="PF00668"/>
    </source>
</evidence>
<organism evidence="3 4">
    <name type="scientific">Streptomyces castrisilvae</name>
    <dbReference type="NCBI Taxonomy" id="3033811"/>
    <lineage>
        <taxon>Bacteria</taxon>
        <taxon>Bacillati</taxon>
        <taxon>Actinomycetota</taxon>
        <taxon>Actinomycetes</taxon>
        <taxon>Kitasatosporales</taxon>
        <taxon>Streptomycetaceae</taxon>
        <taxon>Streptomyces</taxon>
    </lineage>
</organism>
<feature type="domain" description="Condensation" evidence="2">
    <location>
        <begin position="26"/>
        <end position="299"/>
    </location>
</feature>
<dbReference type="InterPro" id="IPR001242">
    <property type="entry name" value="Condensation_dom"/>
</dbReference>
<proteinExistence type="predicted"/>
<keyword evidence="4" id="KW-1185">Reference proteome</keyword>
<dbReference type="RefSeq" id="WP_306051170.1">
    <property type="nucleotide sequence ID" value="NZ_CP120997.1"/>
</dbReference>
<dbReference type="PANTHER" id="PTHR45527:SF1">
    <property type="entry name" value="FATTY ACID SYNTHASE"/>
    <property type="match status" value="1"/>
</dbReference>
<evidence type="ECO:0000313" key="4">
    <source>
        <dbReference type="Proteomes" id="UP001239522"/>
    </source>
</evidence>
<dbReference type="Gene3D" id="3.30.559.30">
    <property type="entry name" value="Nonribosomal peptide synthetase, condensation domain"/>
    <property type="match status" value="1"/>
</dbReference>
<dbReference type="PANTHER" id="PTHR45527">
    <property type="entry name" value="NONRIBOSOMAL PEPTIDE SYNTHETASE"/>
    <property type="match status" value="1"/>
</dbReference>
<dbReference type="Gene3D" id="3.30.559.10">
    <property type="entry name" value="Chloramphenicol acetyltransferase-like domain"/>
    <property type="match status" value="1"/>
</dbReference>
<evidence type="ECO:0000313" key="3">
    <source>
        <dbReference type="EMBL" id="WLQ32286.1"/>
    </source>
</evidence>
<dbReference type="InterPro" id="IPR023213">
    <property type="entry name" value="CAT-like_dom_sf"/>
</dbReference>
<feature type="region of interest" description="Disordered" evidence="1">
    <location>
        <begin position="187"/>
        <end position="206"/>
    </location>
</feature>
<gene>
    <name evidence="3" type="ORF">P8A18_01960</name>
</gene>
<dbReference type="SUPFAM" id="SSF52777">
    <property type="entry name" value="CoA-dependent acyltransferases"/>
    <property type="match status" value="2"/>
</dbReference>
<dbReference type="EMBL" id="CP120997">
    <property type="protein sequence ID" value="WLQ32286.1"/>
    <property type="molecule type" value="Genomic_DNA"/>
</dbReference>
<name>A0ABY9HCP4_9ACTN</name>
<dbReference type="Proteomes" id="UP001239522">
    <property type="component" value="Chromosome"/>
</dbReference>
<evidence type="ECO:0000256" key="1">
    <source>
        <dbReference type="SAM" id="MobiDB-lite"/>
    </source>
</evidence>
<dbReference type="Pfam" id="PF00668">
    <property type="entry name" value="Condensation"/>
    <property type="match status" value="1"/>
</dbReference>